<name>A0A1I3VMS5_9RHOB</name>
<dbReference type="GeneID" id="98666421"/>
<keyword evidence="4" id="KW-1185">Reference proteome</keyword>
<protein>
    <submittedName>
        <fullName evidence="3">Uncharacterized protein</fullName>
    </submittedName>
</protein>
<feature type="signal peptide" evidence="2">
    <location>
        <begin position="1"/>
        <end position="21"/>
    </location>
</feature>
<dbReference type="EMBL" id="FORY01000016">
    <property type="protein sequence ID" value="SFJ96472.1"/>
    <property type="molecule type" value="Genomic_DNA"/>
</dbReference>
<proteinExistence type="predicted"/>
<keyword evidence="1" id="KW-0812">Transmembrane</keyword>
<dbReference type="OrthoDB" id="5948392at2"/>
<reference evidence="3 4" key="1">
    <citation type="submission" date="2016-10" db="EMBL/GenBank/DDBJ databases">
        <authorList>
            <person name="de Groot N.N."/>
        </authorList>
    </citation>
    <scope>NUCLEOTIDE SEQUENCE [LARGE SCALE GENOMIC DNA]</scope>
    <source>
        <strain evidence="3 4">CGMCC 1.8891</strain>
    </source>
</reference>
<keyword evidence="1" id="KW-1133">Transmembrane helix</keyword>
<evidence type="ECO:0000256" key="2">
    <source>
        <dbReference type="SAM" id="SignalP"/>
    </source>
</evidence>
<dbReference type="RefSeq" id="WP_066600871.1">
    <property type="nucleotide sequence ID" value="NZ_FORY01000016.1"/>
</dbReference>
<dbReference type="STRING" id="576117.SAMN04488138_11660"/>
<evidence type="ECO:0000313" key="4">
    <source>
        <dbReference type="Proteomes" id="UP000183299"/>
    </source>
</evidence>
<sequence>MKKAFYTAFSLGILICLSPLAAVLWASWFAARHGCRLDEAGSYPCVVNGHDWGDTLSSAFISGWFLIVTFPLAGLFAAIMLGMFLYGRWRKRHP</sequence>
<dbReference type="Proteomes" id="UP000183299">
    <property type="component" value="Unassembled WGS sequence"/>
</dbReference>
<organism evidence="3 4">
    <name type="scientific">Celeribacter halophilus</name>
    <dbReference type="NCBI Taxonomy" id="576117"/>
    <lineage>
        <taxon>Bacteria</taxon>
        <taxon>Pseudomonadati</taxon>
        <taxon>Pseudomonadota</taxon>
        <taxon>Alphaproteobacteria</taxon>
        <taxon>Rhodobacterales</taxon>
        <taxon>Roseobacteraceae</taxon>
        <taxon>Celeribacter</taxon>
    </lineage>
</organism>
<evidence type="ECO:0000313" key="3">
    <source>
        <dbReference type="EMBL" id="SFJ96472.1"/>
    </source>
</evidence>
<feature type="chain" id="PRO_5010198583" evidence="2">
    <location>
        <begin position="22"/>
        <end position="94"/>
    </location>
</feature>
<accession>A0A1I3VMS5</accession>
<dbReference type="AlphaFoldDB" id="A0A1I3VMS5"/>
<keyword evidence="1" id="KW-0472">Membrane</keyword>
<keyword evidence="2" id="KW-0732">Signal</keyword>
<evidence type="ECO:0000256" key="1">
    <source>
        <dbReference type="SAM" id="Phobius"/>
    </source>
</evidence>
<gene>
    <name evidence="3" type="ORF">SAMN04488138_11660</name>
</gene>
<feature type="transmembrane region" description="Helical" evidence="1">
    <location>
        <begin position="61"/>
        <end position="86"/>
    </location>
</feature>